<feature type="compositionally biased region" description="Basic and acidic residues" evidence="1">
    <location>
        <begin position="398"/>
        <end position="418"/>
    </location>
</feature>
<dbReference type="EMBL" id="BAAANQ010000003">
    <property type="protein sequence ID" value="GAA2049588.1"/>
    <property type="molecule type" value="Genomic_DNA"/>
</dbReference>
<feature type="compositionally biased region" description="Basic and acidic residues" evidence="1">
    <location>
        <begin position="334"/>
        <end position="343"/>
    </location>
</feature>
<feature type="compositionally biased region" description="Basic residues" evidence="1">
    <location>
        <begin position="387"/>
        <end position="397"/>
    </location>
</feature>
<comment type="caution">
    <text evidence="3">The sequence shown here is derived from an EMBL/GenBank/DDBJ whole genome shotgun (WGS) entry which is preliminary data.</text>
</comment>
<evidence type="ECO:0000313" key="3">
    <source>
        <dbReference type="EMBL" id="GAA2049588.1"/>
    </source>
</evidence>
<gene>
    <name evidence="3" type="ORF">GCM10009757_20640</name>
</gene>
<feature type="region of interest" description="Disordered" evidence="1">
    <location>
        <begin position="629"/>
        <end position="679"/>
    </location>
</feature>
<dbReference type="Pfam" id="PF13699">
    <property type="entry name" value="eCIS_core"/>
    <property type="match status" value="1"/>
</dbReference>
<feature type="compositionally biased region" description="Basic and acidic residues" evidence="1">
    <location>
        <begin position="79"/>
        <end position="91"/>
    </location>
</feature>
<feature type="region of interest" description="Disordered" evidence="1">
    <location>
        <begin position="289"/>
        <end position="426"/>
    </location>
</feature>
<protein>
    <recommendedName>
        <fullName evidence="2">eCIS core domain-containing protein</fullName>
    </recommendedName>
</protein>
<name>A0ABP5GP18_9ACTN</name>
<evidence type="ECO:0000313" key="4">
    <source>
        <dbReference type="Proteomes" id="UP001403094"/>
    </source>
</evidence>
<organism evidence="3 4">
    <name type="scientific">Streptomyces cheonanensis</name>
    <dbReference type="NCBI Taxonomy" id="312720"/>
    <lineage>
        <taxon>Bacteria</taxon>
        <taxon>Bacillati</taxon>
        <taxon>Actinomycetota</taxon>
        <taxon>Actinomycetes</taxon>
        <taxon>Kitasatosporales</taxon>
        <taxon>Streptomycetaceae</taxon>
        <taxon>Streptomyces</taxon>
    </lineage>
</organism>
<feature type="region of interest" description="Disordered" evidence="1">
    <location>
        <begin position="216"/>
        <end position="255"/>
    </location>
</feature>
<feature type="region of interest" description="Disordered" evidence="1">
    <location>
        <begin position="1"/>
        <end position="23"/>
    </location>
</feature>
<dbReference type="InterPro" id="IPR025295">
    <property type="entry name" value="eCIS_core_dom"/>
</dbReference>
<sequence length="679" mass="74343">MNQYMRGKAPSERKAAGSRSNSAAVPVGLQAQAGNAAMVQMLRQAGHPWAQDSHQHSSNCGHRVEGAGVQRSAQETVEAEARPRTVDDHSPEGQRALIDQAMASPSRRLPEPLLQAAKPYFQNENLDVTRLHDNPVAQRATEAMGAQAMTIGTHIFAPPEAVRNMHLMGHELSHVNENLNGTRETGKSNGAGVIVTDPGQNSELKADRDGVSFAAGAASAPSVVTQRATRKAGTPATAGGETEAEPTVQRAPSGYDYSSYYTDDVPMVIDAEPGYGSSSGYPQVSYSSYTLPPGYEGREDDRGRSSSRASYGYSRPSSRAPSRYREDVEMDLDDGAHIIDADPGRSSSRAPYGYSRRSSRAPSRDRDGMEMELDDGAHIIDAAPGSSRRRHSRTRRHGGSERSRESSYSRPKGIEKSYPKPTSENGRKVWSIAGRVMAQTKQIISRGAANQISSAAASGGGLAHLLSTVRNPEYRLKQPGTFQEMLGQNAAAAEALGVGNCGEHAAVSFCLLNKEKLPSGYRIWHVSLSIDHAFVAVGNPKKPNEIIILDAWQDNASLRMAGENLHFAFLVNGQVTPEATPYKPDGRDYMALGRKTVDIAAMTNTMDTTGPAIDPTEFAGVPGMYRQEMRPREQGAPNPMDEPRRPHPRERRYQESMRERYERYERHERHERERRDGWR</sequence>
<proteinExistence type="predicted"/>
<feature type="region of interest" description="Disordered" evidence="1">
    <location>
        <begin position="70"/>
        <end position="91"/>
    </location>
</feature>
<evidence type="ECO:0000259" key="2">
    <source>
        <dbReference type="Pfam" id="PF13699"/>
    </source>
</evidence>
<keyword evidence="4" id="KW-1185">Reference proteome</keyword>
<feature type="compositionally biased region" description="Basic and acidic residues" evidence="1">
    <location>
        <begin position="641"/>
        <end position="679"/>
    </location>
</feature>
<dbReference type="Proteomes" id="UP001403094">
    <property type="component" value="Unassembled WGS sequence"/>
</dbReference>
<reference evidence="4" key="1">
    <citation type="journal article" date="2019" name="Int. J. Syst. Evol. Microbiol.">
        <title>The Global Catalogue of Microorganisms (GCM) 10K type strain sequencing project: providing services to taxonomists for standard genome sequencing and annotation.</title>
        <authorList>
            <consortium name="The Broad Institute Genomics Platform"/>
            <consortium name="The Broad Institute Genome Sequencing Center for Infectious Disease"/>
            <person name="Wu L."/>
            <person name="Ma J."/>
        </authorList>
    </citation>
    <scope>NUCLEOTIDE SEQUENCE [LARGE SCALE GENOMIC DNA]</scope>
    <source>
        <strain evidence="4">JCM 14549</strain>
    </source>
</reference>
<accession>A0ABP5GP18</accession>
<feature type="compositionally biased region" description="Low complexity" evidence="1">
    <location>
        <begin position="344"/>
        <end position="356"/>
    </location>
</feature>
<feature type="domain" description="eCIS core" evidence="2">
    <location>
        <begin position="109"/>
        <end position="178"/>
    </location>
</feature>
<feature type="compositionally biased region" description="Low complexity" evidence="1">
    <location>
        <begin position="306"/>
        <end position="321"/>
    </location>
</feature>
<evidence type="ECO:0000256" key="1">
    <source>
        <dbReference type="SAM" id="MobiDB-lite"/>
    </source>
</evidence>